<evidence type="ECO:0000256" key="1">
    <source>
        <dbReference type="SAM" id="Phobius"/>
    </source>
</evidence>
<dbReference type="EMBL" id="PUTQ01000015">
    <property type="protein sequence ID" value="RCF49128.1"/>
    <property type="molecule type" value="Genomic_DNA"/>
</dbReference>
<reference evidence="3 4" key="1">
    <citation type="journal article" date="2018" name="PLoS ONE">
        <title>Phenotypic characterization and whole genome analysis of extended-spectrum beta-lactamase-producing bacteria isolated from dogs in Germany.</title>
        <authorList>
            <person name="Boehmer T."/>
            <person name="Vogler A.J."/>
            <person name="Thomas A."/>
            <person name="Sauer S."/>
            <person name="Hergenroether M."/>
            <person name="Straubinger R.K."/>
            <person name="Birdsell D."/>
            <person name="Keim P."/>
            <person name="Sahl J.W."/>
            <person name="Williamson C.H."/>
            <person name="Riehm J.M."/>
        </authorList>
    </citation>
    <scope>NUCLEOTIDE SEQUENCE [LARGE SCALE GENOMIC DNA]</scope>
    <source>
        <strain evidence="3 4">AFG_SD03_1510_Ahy_093</strain>
    </source>
</reference>
<feature type="transmembrane region" description="Helical" evidence="1">
    <location>
        <begin position="37"/>
        <end position="62"/>
    </location>
</feature>
<accession>A0ABD7G7V5</accession>
<gene>
    <name evidence="3" type="ORF">C6C11_11860</name>
</gene>
<keyword evidence="1" id="KW-0472">Membrane</keyword>
<keyword evidence="2" id="KW-0732">Signal</keyword>
<comment type="caution">
    <text evidence="3">The sequence shown here is derived from an EMBL/GenBank/DDBJ whole genome shotgun (WGS) entry which is preliminary data.</text>
</comment>
<evidence type="ECO:0000256" key="2">
    <source>
        <dbReference type="SAM" id="SignalP"/>
    </source>
</evidence>
<keyword evidence="1" id="KW-1133">Transmembrane helix</keyword>
<evidence type="ECO:0000313" key="3">
    <source>
        <dbReference type="EMBL" id="RCF49128.1"/>
    </source>
</evidence>
<protein>
    <submittedName>
        <fullName evidence="3">Uncharacterized protein</fullName>
    </submittedName>
</protein>
<dbReference type="RefSeq" id="WP_113995020.1">
    <property type="nucleotide sequence ID" value="NZ_PUTQ01000015.1"/>
</dbReference>
<feature type="signal peptide" evidence="2">
    <location>
        <begin position="1"/>
        <end position="21"/>
    </location>
</feature>
<name>A0ABD7G7V5_AERHY</name>
<dbReference type="Proteomes" id="UP000253075">
    <property type="component" value="Unassembled WGS sequence"/>
</dbReference>
<sequence length="72" mass="7224">MNMKKLTIIAAMLLTAGIAHAEGGFDVTGVQTTVLAAVTALLGFVAAVGLAKAGLGASIWGWRKIQGLAASK</sequence>
<evidence type="ECO:0000313" key="4">
    <source>
        <dbReference type="Proteomes" id="UP000253075"/>
    </source>
</evidence>
<dbReference type="AlphaFoldDB" id="A0ABD7G7V5"/>
<feature type="chain" id="PRO_5044763934" evidence="2">
    <location>
        <begin position="22"/>
        <end position="72"/>
    </location>
</feature>
<organism evidence="3 4">
    <name type="scientific">Aeromonas hydrophila</name>
    <dbReference type="NCBI Taxonomy" id="644"/>
    <lineage>
        <taxon>Bacteria</taxon>
        <taxon>Pseudomonadati</taxon>
        <taxon>Pseudomonadota</taxon>
        <taxon>Gammaproteobacteria</taxon>
        <taxon>Aeromonadales</taxon>
        <taxon>Aeromonadaceae</taxon>
        <taxon>Aeromonas</taxon>
    </lineage>
</organism>
<reference evidence="4" key="2">
    <citation type="submission" date="2018-02" db="EMBL/GenBank/DDBJ databases">
        <title>Phenotypic characterization and whole genome analysis of multidrug-resistant, extended-spectrum beta-lactamase-producing bacteria isolated from dogs in Germany.</title>
        <authorList>
            <person name="Williamson C."/>
        </authorList>
    </citation>
    <scope>NUCLEOTIDE SEQUENCE [LARGE SCALE GENOMIC DNA]</scope>
    <source>
        <strain evidence="4">AFG_SD03_1510_Ahy_093</strain>
    </source>
</reference>
<proteinExistence type="predicted"/>
<keyword evidence="1" id="KW-0812">Transmembrane</keyword>